<dbReference type="EMBL" id="ML208715">
    <property type="protein sequence ID" value="TFK60932.1"/>
    <property type="molecule type" value="Genomic_DNA"/>
</dbReference>
<protein>
    <submittedName>
        <fullName evidence="1">Uncharacterized protein</fullName>
    </submittedName>
</protein>
<keyword evidence="2" id="KW-1185">Reference proteome</keyword>
<evidence type="ECO:0000313" key="1">
    <source>
        <dbReference type="EMBL" id="TFK60932.1"/>
    </source>
</evidence>
<proteinExistence type="predicted"/>
<organism evidence="1 2">
    <name type="scientific">Pluteus cervinus</name>
    <dbReference type="NCBI Taxonomy" id="181527"/>
    <lineage>
        <taxon>Eukaryota</taxon>
        <taxon>Fungi</taxon>
        <taxon>Dikarya</taxon>
        <taxon>Basidiomycota</taxon>
        <taxon>Agaricomycotina</taxon>
        <taxon>Agaricomycetes</taxon>
        <taxon>Agaricomycetidae</taxon>
        <taxon>Agaricales</taxon>
        <taxon>Pluteineae</taxon>
        <taxon>Pluteaceae</taxon>
        <taxon>Pluteus</taxon>
    </lineage>
</organism>
<evidence type="ECO:0000313" key="2">
    <source>
        <dbReference type="Proteomes" id="UP000308600"/>
    </source>
</evidence>
<gene>
    <name evidence="1" type="ORF">BDN72DRAFT_491057</name>
</gene>
<dbReference type="Proteomes" id="UP000308600">
    <property type="component" value="Unassembled WGS sequence"/>
</dbReference>
<sequence length="113" mass="12480">MLKGSNPPITPYSAAAYPGSDNEPVYHIPTTKRIQTSAMRQPPHRSPAPVHHPINARIRHRQSRRIMPWLPRPPKVKKSEELPPPASECKFVLAVTAVAAPTALVTPRRGIGM</sequence>
<reference evidence="1 2" key="1">
    <citation type="journal article" date="2019" name="Nat. Ecol. Evol.">
        <title>Megaphylogeny resolves global patterns of mushroom evolution.</title>
        <authorList>
            <person name="Varga T."/>
            <person name="Krizsan K."/>
            <person name="Foldi C."/>
            <person name="Dima B."/>
            <person name="Sanchez-Garcia M."/>
            <person name="Sanchez-Ramirez S."/>
            <person name="Szollosi G.J."/>
            <person name="Szarkandi J.G."/>
            <person name="Papp V."/>
            <person name="Albert L."/>
            <person name="Andreopoulos W."/>
            <person name="Angelini C."/>
            <person name="Antonin V."/>
            <person name="Barry K.W."/>
            <person name="Bougher N.L."/>
            <person name="Buchanan P."/>
            <person name="Buyck B."/>
            <person name="Bense V."/>
            <person name="Catcheside P."/>
            <person name="Chovatia M."/>
            <person name="Cooper J."/>
            <person name="Damon W."/>
            <person name="Desjardin D."/>
            <person name="Finy P."/>
            <person name="Geml J."/>
            <person name="Haridas S."/>
            <person name="Hughes K."/>
            <person name="Justo A."/>
            <person name="Karasinski D."/>
            <person name="Kautmanova I."/>
            <person name="Kiss B."/>
            <person name="Kocsube S."/>
            <person name="Kotiranta H."/>
            <person name="LaButti K.M."/>
            <person name="Lechner B.E."/>
            <person name="Liimatainen K."/>
            <person name="Lipzen A."/>
            <person name="Lukacs Z."/>
            <person name="Mihaltcheva S."/>
            <person name="Morgado L.N."/>
            <person name="Niskanen T."/>
            <person name="Noordeloos M.E."/>
            <person name="Ohm R.A."/>
            <person name="Ortiz-Santana B."/>
            <person name="Ovrebo C."/>
            <person name="Racz N."/>
            <person name="Riley R."/>
            <person name="Savchenko A."/>
            <person name="Shiryaev A."/>
            <person name="Soop K."/>
            <person name="Spirin V."/>
            <person name="Szebenyi C."/>
            <person name="Tomsovsky M."/>
            <person name="Tulloss R.E."/>
            <person name="Uehling J."/>
            <person name="Grigoriev I.V."/>
            <person name="Vagvolgyi C."/>
            <person name="Papp T."/>
            <person name="Martin F.M."/>
            <person name="Miettinen O."/>
            <person name="Hibbett D.S."/>
            <person name="Nagy L.G."/>
        </authorList>
    </citation>
    <scope>NUCLEOTIDE SEQUENCE [LARGE SCALE GENOMIC DNA]</scope>
    <source>
        <strain evidence="1 2">NL-1719</strain>
    </source>
</reference>
<name>A0ACD3A5F4_9AGAR</name>
<accession>A0ACD3A5F4</accession>